<dbReference type="Proteomes" id="UP000549343">
    <property type="component" value="Unassembled WGS sequence"/>
</dbReference>
<accession>A0A7W7I829</accession>
<reference evidence="3 4" key="3">
    <citation type="submission" date="2020-08" db="EMBL/GenBank/DDBJ databases">
        <title>Sequencing the genomes of 1000 actinobacteria strains.</title>
        <authorList>
            <person name="Klenk H.-P."/>
        </authorList>
    </citation>
    <scope>NUCLEOTIDE SEQUENCE [LARGE SCALE GENOMIC DNA]</scope>
    <source>
        <strain evidence="3 4">DSM 44772</strain>
    </source>
</reference>
<reference evidence="2" key="1">
    <citation type="journal article" date="2014" name="Int. J. Syst. Evol. Microbiol.">
        <title>Complete genome of a new Firmicutes species belonging to the dominant human colonic microbiota ('Ruminococcus bicirculans') reveals two chromosomes and a selective capacity to utilize plant glucans.</title>
        <authorList>
            <consortium name="NISC Comparative Sequencing Program"/>
            <person name="Wegmann U."/>
            <person name="Louis P."/>
            <person name="Goesmann A."/>
            <person name="Henrissat B."/>
            <person name="Duncan S.H."/>
            <person name="Flint H.J."/>
        </authorList>
    </citation>
    <scope>NUCLEOTIDE SEQUENCE</scope>
    <source>
        <strain evidence="2">JCM 10667</strain>
    </source>
</reference>
<comment type="caution">
    <text evidence="3">The sequence shown here is derived from an EMBL/GenBank/DDBJ whole genome shotgun (WGS) entry which is preliminary data.</text>
</comment>
<dbReference type="PROSITE" id="PS51257">
    <property type="entry name" value="PROKAR_LIPOPROTEIN"/>
    <property type="match status" value="1"/>
</dbReference>
<dbReference type="AlphaFoldDB" id="A0A7W7I829"/>
<evidence type="ECO:0000313" key="3">
    <source>
        <dbReference type="EMBL" id="MBB4772126.1"/>
    </source>
</evidence>
<evidence type="ECO:0000256" key="1">
    <source>
        <dbReference type="SAM" id="SignalP"/>
    </source>
</evidence>
<dbReference type="EMBL" id="JACHMV010000001">
    <property type="protein sequence ID" value="MBB4772126.1"/>
    <property type="molecule type" value="Genomic_DNA"/>
</dbReference>
<dbReference type="RefSeq" id="WP_184879263.1">
    <property type="nucleotide sequence ID" value="NZ_BAAAHD010000056.1"/>
</dbReference>
<reference evidence="2" key="4">
    <citation type="submission" date="2023-12" db="EMBL/GenBank/DDBJ databases">
        <authorList>
            <person name="Sun Q."/>
            <person name="Inoue M."/>
        </authorList>
    </citation>
    <scope>NUCLEOTIDE SEQUENCE</scope>
    <source>
        <strain evidence="2">JCM 10667</strain>
    </source>
</reference>
<proteinExistence type="predicted"/>
<dbReference type="Proteomes" id="UP001501427">
    <property type="component" value="Unassembled WGS sequence"/>
</dbReference>
<evidence type="ECO:0000313" key="2">
    <source>
        <dbReference type="EMBL" id="GAA0583009.1"/>
    </source>
</evidence>
<sequence>MTRPFHAVAVLMLGATLVLTGCQVNSHTCRGGECHVTTTGTGKTQSIDQWDVKITEIYADSAVFSVDRSRGVRIQVGRSVRVRDARITVTSIEGETVKYDIE</sequence>
<protein>
    <submittedName>
        <fullName evidence="3">Uncharacterized protein</fullName>
    </submittedName>
</protein>
<feature type="signal peptide" evidence="1">
    <location>
        <begin position="1"/>
        <end position="20"/>
    </location>
</feature>
<organism evidence="3 4">
    <name type="scientific">Actinomadura livida</name>
    <dbReference type="NCBI Taxonomy" id="79909"/>
    <lineage>
        <taxon>Bacteria</taxon>
        <taxon>Bacillati</taxon>
        <taxon>Actinomycetota</taxon>
        <taxon>Actinomycetes</taxon>
        <taxon>Streptosporangiales</taxon>
        <taxon>Thermomonosporaceae</taxon>
        <taxon>Actinomadura</taxon>
    </lineage>
</organism>
<name>A0A7W7I829_9ACTN</name>
<evidence type="ECO:0000313" key="4">
    <source>
        <dbReference type="Proteomes" id="UP000549343"/>
    </source>
</evidence>
<evidence type="ECO:0000313" key="5">
    <source>
        <dbReference type="Proteomes" id="UP001501427"/>
    </source>
</evidence>
<dbReference type="EMBL" id="BAAAHD010000056">
    <property type="protein sequence ID" value="GAA0583009.1"/>
    <property type="molecule type" value="Genomic_DNA"/>
</dbReference>
<reference evidence="5" key="2">
    <citation type="journal article" date="2019" name="Int. J. Syst. Evol. Microbiol.">
        <title>The Global Catalogue of Microorganisms (GCM) 10K type strain sequencing project: providing services to taxonomists for standard genome sequencing and annotation.</title>
        <authorList>
            <consortium name="The Broad Institute Genomics Platform"/>
            <consortium name="The Broad Institute Genome Sequencing Center for Infectious Disease"/>
            <person name="Wu L."/>
            <person name="Ma J."/>
        </authorList>
    </citation>
    <scope>NUCLEOTIDE SEQUENCE [LARGE SCALE GENOMIC DNA]</scope>
    <source>
        <strain evidence="5">JCM 10667</strain>
    </source>
</reference>
<gene>
    <name evidence="3" type="ORF">F4557_000544</name>
    <name evidence="2" type="ORF">GCM10009546_51750</name>
</gene>
<keyword evidence="1" id="KW-0732">Signal</keyword>
<keyword evidence="5" id="KW-1185">Reference proteome</keyword>
<feature type="chain" id="PRO_5039356498" evidence="1">
    <location>
        <begin position="21"/>
        <end position="102"/>
    </location>
</feature>